<dbReference type="RefSeq" id="XP_029242369.1">
    <property type="nucleotide sequence ID" value="XM_029377814.1"/>
</dbReference>
<gene>
    <name evidence="2" type="ORF">TraAM80_00745</name>
</gene>
<feature type="compositionally biased region" description="Basic and acidic residues" evidence="1">
    <location>
        <begin position="68"/>
        <end position="78"/>
    </location>
</feature>
<evidence type="ECO:0000313" key="3">
    <source>
        <dbReference type="Proteomes" id="UP000283634"/>
    </source>
</evidence>
<sequence length="2338" mass="253967">MDAADRLKESLVDTAWMGRALELFADELHNLELLEGEEEKAFQAELQRRTEIQPEPAPTQPPSGESRVVSHERKDAAKPKKGSGPQPKRGAGERMVGSLGPAGGPAKGIGSALYAAKEREAAMVAAREQEFWYRTIHEIKQQQHHSREGADTLRAHARRQQRFFNARNIDEYRMDEILQGTPRKVSIGKVITVDFSPDEAHGKYGASEEISVTVLSSSTFPTDARGPRLRSAGPDAMDADGGFTIDAVGFARDLNTSLEREYGFRPVVAAPEDKAAVSITAVIGGLKSKLLTHAPGDLMELGAPWSATLPPVGSTTEVTGVTRRLPLAGHTADDTKGLTLPAIIPHDSGVAGAGIAPAPLLRPPPFPAAAVTTAAVAVAAITTKTTTTRKLPGTKRVGGAAKATAEGQARPVAVASKKVFSPFAKIECSAEDRCVVLQTTVGVEVSATVRFINREPNLLRVRIPSSKHAWITYSMVNSSVDRHTSPVSSSPLPPPSSSYCVATSGVGCTTLNEPLGCGGFVEVRITFRPQSATAPLIREVLRLGHCRELNSRRGEGAQWHFFDVTLHCKTILPQFRLRPIPQQQQEGEGETGSVSSAAPPATGGRCRGRKTLDQTVTKCEFPYTYVMDTCSRRFYLENTGSVAVVKLSSTDPCFTIDPPPDTAVLLPGGDRVDITVHFTPMQEMRYEAEELLVTVLECEEGPVVSEHRFGLYGEGVLPHVELVRIGTLTIAAPQQDASVPQYIVPDTAPDVESEVLVAVRNRGPIAVPYFWRTDTVGGGSSVGEGVSLRVTPATGVFPPWQESCFTVTLRPAAAQPLAAVLNLFLEGLLVPPVDATAVLDPYLRGQPIPAVPSLNALQVMPDPYIMFQNCTREQPKDCCGVFAVGFYLFTDPVLPSFHIIPDHLEEGVECLVHYSNMRRITMKNSSPRPLHFCFDPSGDECPPGVLLSTRERERLDVSFEPRKGCVPPHTSVTVQFRFTLREVGYHFIAIDCYIPELMELLAATSAAAVAEETSPATKVRCSHHLHLSVTGVGPSVHLSTDCLDFGLIEHGGEAEASFTVSNDNPIPVVFDLHDPMLREPPRFVFLPPTHRLGARDSVEVTVYRQAVELGDSQTFFELTVRGGDTLAIETRATIQVALLVVQDTVLDFGLVPEGVWAVQNLVVSNASAFDIPYTVEPVVLPACIQLITPPPGVVRAGHQNVSIPISCAFDFQPGRGEWEALLSIKNTRVKQETLVELRCAQVQQLAVALDLIPVPKMAQGACSMAYTPPVLPHTLPSPLRMEIACFIEALLWNLVELRVVDATDALCPPGTVTELTDLAVTTERPPTVLRPYCPPVVLKSCLPDKEPVWSELLVLRVSNQTGCLGSYTVEAMRYPVKGSIKESSRTGTLRETHAITTAREAFGAATSLDDARLPMQRSNTTVKGKREKRQYQQRPSAAPYPAGRTEGSAEKPSLKSVQRSFWCKDVDGTDQMERERRATLVDAQKILLDGRGGATIFGNAPFGPLYSHATVEVPLTIFANLPGRYEETLQVRCGDLPYTHIPLNLELSGKPVLLDSNTAGLTVLGGRELMLMPAVIAGVGRSRRSMLLINRVPRDLNVSVKIFLTTATFSVVAVDDEVEAAAVTLQLQPVSEEEKRRESEGRGKVAAVPETFFLPALASREVTVEYAPDATFVAKAGAAEREWRGGVIITAEVADSPFNDGFIIDEFYRLNSARYPAERVIKKQVREAVPAWMRSIVRPIVMLNVQQPLISRPGVVRNNVVLPSTPGELTVPRAHFSMGASHLCGGAAGEEVKSKHDTETCFYASTTTGKEREDDEDTDEEGAKLNEETLVHQEEAVVSRLPPERILANEEERQALYAFMEQRKLEMAEQSRHYFIPIELEVRARCGVARLAVEPSGELVRFPQYVEGEPCMQTVRLTNPSCAAMEFILDLPSSSFCVTATRFISGNMEEEPVEVDDEEEARGRRAVAELKWSSGEDRQKAQRLLTAARRQSSGEATVTKVRIENFSFSGRTSMQHGDTAFVTVTKYLLRPNDALEVQLAYCVPAKEEVDAIIRGGSSVEATLNIMYLPSDGCIQAPRPHDGGTPPAVSPPPVLELTQSVPIVLNFLSPTVRCSPAQLWFRPGQLLHDGRPQPSYAQKIQLLSSYPSAVTFAIVPSCQTCAKVFPALTATTTPDGSSSTAAAAGPSSFKRSTAREAAPLLTRGRQLKEVTRYWEEGGSGGGDDAGEDGANMDDPAIAVRGAGCAGPEQAQQERQQRAPQKEEQQLLVVTDPEHFTITPMQGIIPGATRGGQPGVCEIAVTFREQMNVRFEALYDVLINGCLVENGGFSLCGDSRVTEI</sequence>
<keyword evidence="3" id="KW-1185">Reference proteome</keyword>
<dbReference type="InterPro" id="IPR013783">
    <property type="entry name" value="Ig-like_fold"/>
</dbReference>
<organism evidence="2 3">
    <name type="scientific">Trypanosoma rangeli</name>
    <dbReference type="NCBI Taxonomy" id="5698"/>
    <lineage>
        <taxon>Eukaryota</taxon>
        <taxon>Discoba</taxon>
        <taxon>Euglenozoa</taxon>
        <taxon>Kinetoplastea</taxon>
        <taxon>Metakinetoplastina</taxon>
        <taxon>Trypanosomatida</taxon>
        <taxon>Trypanosomatidae</taxon>
        <taxon>Trypanosoma</taxon>
        <taxon>Herpetosoma</taxon>
    </lineage>
</organism>
<feature type="region of interest" description="Disordered" evidence="1">
    <location>
        <begin position="2214"/>
        <end position="2260"/>
    </location>
</feature>
<dbReference type="Proteomes" id="UP000283634">
    <property type="component" value="Unassembled WGS sequence"/>
</dbReference>
<dbReference type="InterPro" id="IPR033304">
    <property type="entry name" value="DLEC1"/>
</dbReference>
<feature type="compositionally biased region" description="Basic and acidic residues" evidence="1">
    <location>
        <begin position="42"/>
        <end position="52"/>
    </location>
</feature>
<dbReference type="Gene3D" id="2.60.40.10">
    <property type="entry name" value="Immunoglobulins"/>
    <property type="match status" value="3"/>
</dbReference>
<dbReference type="PANTHER" id="PTHR46348:SF1">
    <property type="entry name" value="DELETED IN LUNG AND ESOPHAGEAL CANCER PROTEIN 1"/>
    <property type="match status" value="1"/>
</dbReference>
<dbReference type="GO" id="GO:0015631">
    <property type="term" value="F:tubulin binding"/>
    <property type="evidence" value="ECO:0007669"/>
    <property type="project" value="TreeGrafter"/>
</dbReference>
<name>A0A422P201_TRYRA</name>
<evidence type="ECO:0000256" key="1">
    <source>
        <dbReference type="SAM" id="MobiDB-lite"/>
    </source>
</evidence>
<dbReference type="GO" id="GO:0005737">
    <property type="term" value="C:cytoplasm"/>
    <property type="evidence" value="ECO:0007669"/>
    <property type="project" value="TreeGrafter"/>
</dbReference>
<dbReference type="GO" id="GO:0008285">
    <property type="term" value="P:negative regulation of cell population proliferation"/>
    <property type="evidence" value="ECO:0007669"/>
    <property type="project" value="InterPro"/>
</dbReference>
<feature type="region of interest" description="Disordered" evidence="1">
    <location>
        <begin position="1415"/>
        <end position="1452"/>
    </location>
</feature>
<dbReference type="OrthoDB" id="2115465at2759"/>
<evidence type="ECO:0000313" key="2">
    <source>
        <dbReference type="EMBL" id="RNF11762.1"/>
    </source>
</evidence>
<feature type="compositionally biased region" description="Low complexity" evidence="1">
    <location>
        <begin position="2169"/>
        <end position="2187"/>
    </location>
</feature>
<feature type="region of interest" description="Disordered" evidence="1">
    <location>
        <begin position="582"/>
        <end position="609"/>
    </location>
</feature>
<feature type="region of interest" description="Disordered" evidence="1">
    <location>
        <begin position="42"/>
        <end position="106"/>
    </location>
</feature>
<dbReference type="GO" id="GO:0005929">
    <property type="term" value="C:cilium"/>
    <property type="evidence" value="ECO:0007669"/>
    <property type="project" value="TreeGrafter"/>
</dbReference>
<feature type="region of interest" description="Disordered" evidence="1">
    <location>
        <begin position="2169"/>
        <end position="2197"/>
    </location>
</feature>
<dbReference type="PANTHER" id="PTHR46348">
    <property type="entry name" value="DELETED IN LUNG AND ESOPHAGEAL CANCER PROTEIN 1"/>
    <property type="match status" value="1"/>
</dbReference>
<proteinExistence type="predicted"/>
<comment type="caution">
    <text evidence="2">The sequence shown here is derived from an EMBL/GenBank/DDBJ whole genome shotgun (WGS) entry which is preliminary data.</text>
</comment>
<dbReference type="OMA" id="KPASHPW"/>
<protein>
    <submittedName>
        <fullName evidence="2">Uncharacterized protein</fullName>
    </submittedName>
</protein>
<accession>A0A422P201</accession>
<reference evidence="2 3" key="1">
    <citation type="journal article" date="2018" name="BMC Genomics">
        <title>Genomic comparison of Trypanosoma conorhini and Trypanosoma rangeli to Trypanosoma cruzi strains of high and low virulence.</title>
        <authorList>
            <person name="Bradwell K.R."/>
            <person name="Koparde V.N."/>
            <person name="Matveyev A.V."/>
            <person name="Serrano M.G."/>
            <person name="Alves J.M."/>
            <person name="Parikh H."/>
            <person name="Huang B."/>
            <person name="Lee V."/>
            <person name="Espinosa-Alvarez O."/>
            <person name="Ortiz P.A."/>
            <person name="Costa-Martins A.G."/>
            <person name="Teixeira M.M."/>
            <person name="Buck G.A."/>
        </authorList>
    </citation>
    <scope>NUCLEOTIDE SEQUENCE [LARGE SCALE GENOMIC DNA]</scope>
    <source>
        <strain evidence="2 3">AM80</strain>
    </source>
</reference>
<dbReference type="GeneID" id="40324678"/>
<dbReference type="EMBL" id="MKGL01000013">
    <property type="protein sequence ID" value="RNF11762.1"/>
    <property type="molecule type" value="Genomic_DNA"/>
</dbReference>